<comment type="caution">
    <text evidence="2">The sequence shown here is derived from an EMBL/GenBank/DDBJ whole genome shotgun (WGS) entry which is preliminary data.</text>
</comment>
<dbReference type="Proteomes" id="UP001597192">
    <property type="component" value="Unassembled WGS sequence"/>
</dbReference>
<dbReference type="EMBL" id="JBHTOG010000045">
    <property type="protein sequence ID" value="MFD1432878.1"/>
    <property type="molecule type" value="Genomic_DNA"/>
</dbReference>
<evidence type="ECO:0000313" key="2">
    <source>
        <dbReference type="EMBL" id="MFD1432878.1"/>
    </source>
</evidence>
<dbReference type="Gene3D" id="1.10.260.40">
    <property type="entry name" value="lambda repressor-like DNA-binding domains"/>
    <property type="match status" value="1"/>
</dbReference>
<dbReference type="PROSITE" id="PS50943">
    <property type="entry name" value="HTH_CROC1"/>
    <property type="match status" value="1"/>
</dbReference>
<dbReference type="RefSeq" id="WP_125698014.1">
    <property type="nucleotide sequence ID" value="NZ_JBHTOG010000045.1"/>
</dbReference>
<proteinExistence type="predicted"/>
<keyword evidence="3" id="KW-1185">Reference proteome</keyword>
<accession>A0ABW4CS22</accession>
<dbReference type="InterPro" id="IPR010982">
    <property type="entry name" value="Lambda_DNA-bd_dom_sf"/>
</dbReference>
<name>A0ABW4CS22_9LACO</name>
<evidence type="ECO:0000259" key="1">
    <source>
        <dbReference type="PROSITE" id="PS50943"/>
    </source>
</evidence>
<dbReference type="CDD" id="cd00093">
    <property type="entry name" value="HTH_XRE"/>
    <property type="match status" value="1"/>
</dbReference>
<feature type="domain" description="HTH cro/C1-type" evidence="1">
    <location>
        <begin position="8"/>
        <end position="62"/>
    </location>
</feature>
<protein>
    <submittedName>
        <fullName evidence="2">Helix-turn-helix domain-containing protein</fullName>
    </submittedName>
</protein>
<gene>
    <name evidence="2" type="ORF">ACFQ47_09385</name>
</gene>
<reference evidence="3" key="1">
    <citation type="journal article" date="2019" name="Int. J. Syst. Evol. Microbiol.">
        <title>The Global Catalogue of Microorganisms (GCM) 10K type strain sequencing project: providing services to taxonomists for standard genome sequencing and annotation.</title>
        <authorList>
            <consortium name="The Broad Institute Genomics Platform"/>
            <consortium name="The Broad Institute Genome Sequencing Center for Infectious Disease"/>
            <person name="Wu L."/>
            <person name="Ma J."/>
        </authorList>
    </citation>
    <scope>NUCLEOTIDE SEQUENCE [LARGE SCALE GENOMIC DNA]</scope>
    <source>
        <strain evidence="3">CCM 8947</strain>
    </source>
</reference>
<dbReference type="SUPFAM" id="SSF47413">
    <property type="entry name" value="lambda repressor-like DNA-binding domains"/>
    <property type="match status" value="1"/>
</dbReference>
<dbReference type="InterPro" id="IPR001387">
    <property type="entry name" value="Cro/C1-type_HTH"/>
</dbReference>
<sequence>MNTFGSTLENWRQARSIPAKDLARQIGISTATYHRSVHDSSSVRLDDAVNALNALRYSFSDLQETLPPETLPLQAALSDTERLVVDVMQVYYRTQKKQLRRLQKQISVLQEQGAASGNSGFTLLADFLTLFQSELAQDLTATEKAAEHLYQKISQQDLLTSFEQQLLLASAVYLPFERVQAIFSHMLNAPGEPTDTGRGQVATLYRQFLQSAIHTRRRDAVLEACDQIEARSAGHADYAFSSLKLLCRPIRLYLNDRRELATRLFRELQRDCLTITGNPNHALNQGLAMVWLDLVTFDPKEEA</sequence>
<evidence type="ECO:0000313" key="3">
    <source>
        <dbReference type="Proteomes" id="UP001597192"/>
    </source>
</evidence>
<organism evidence="2 3">
    <name type="scientific">Lacticaseibacillus yichunensis</name>
    <dbReference type="NCBI Taxonomy" id="2486015"/>
    <lineage>
        <taxon>Bacteria</taxon>
        <taxon>Bacillati</taxon>
        <taxon>Bacillota</taxon>
        <taxon>Bacilli</taxon>
        <taxon>Lactobacillales</taxon>
        <taxon>Lactobacillaceae</taxon>
        <taxon>Lacticaseibacillus</taxon>
    </lineage>
</organism>